<sequence>MHATTHSATREKSLSKKAAPLVLSRTRSLCPQCLRSVEAGRIRDGDDVYLVKECPEHGEFRTIIWRGNPAMETWARPKTPSTPSEPFTVRERGCPFDCGLCPEHAQHTCSALVEVTSRCNLGCPVCFASAEGQSNDPDHATIGVWLDGVMRASGDCVIQLSGGEPTVRDDLPEIVVLARNRGFSFIQLNTNGLRLAQDDAFFAALAEAGVNALYLQFDGVSDAVYEAIRGRPLLDIKKRVVERAARYGVGVVLVSTVVPGVNDGDLGALLRYGAQAGPIVRGVHFQPVSYFGRYPHPPADADRITLPEIMRSLEAQTNGLVSAGDFTPPGCEHALCSFHATYLRQDDGRLRLRGDSGECCLPKNKAIPTAEQGAIAAKTFTTRQWSAPSCGCGSGENAGAPLGEMDAFLEHVRRNSFTVSAMAFQDAWTIDLERVQGCCIHCVAPDGRLVPFCAYNLTTAAGRSLHRDAGARP</sequence>
<dbReference type="GO" id="GO:0046872">
    <property type="term" value="F:metal ion binding"/>
    <property type="evidence" value="ECO:0007669"/>
    <property type="project" value="UniProtKB-KW"/>
</dbReference>
<dbReference type="Pfam" id="PF23545">
    <property type="entry name" value="Zn_ribbon_HMPTM"/>
    <property type="match status" value="1"/>
</dbReference>
<dbReference type="InterPro" id="IPR058240">
    <property type="entry name" value="rSAM_sf"/>
</dbReference>
<dbReference type="NCBIfam" id="NF045646">
    <property type="entry name" value="rSAM_Se_TrsS"/>
    <property type="match status" value="1"/>
</dbReference>
<gene>
    <name evidence="7" type="ORF">DPQ33_11980</name>
</gene>
<proteinExistence type="predicted"/>
<keyword evidence="3" id="KW-0479">Metal-binding</keyword>
<dbReference type="GO" id="GO:0051536">
    <property type="term" value="F:iron-sulfur cluster binding"/>
    <property type="evidence" value="ECO:0007669"/>
    <property type="project" value="UniProtKB-KW"/>
</dbReference>
<dbReference type="Proteomes" id="UP000448292">
    <property type="component" value="Unassembled WGS sequence"/>
</dbReference>
<dbReference type="SFLD" id="SFLDG01100">
    <property type="entry name" value="methyltransferase_(Class_D)"/>
    <property type="match status" value="1"/>
</dbReference>
<evidence type="ECO:0000259" key="6">
    <source>
        <dbReference type="PROSITE" id="PS51918"/>
    </source>
</evidence>
<organism evidence="7 8">
    <name type="scientific">Oceanidesulfovibrio indonesiensis</name>
    <dbReference type="NCBI Taxonomy" id="54767"/>
    <lineage>
        <taxon>Bacteria</taxon>
        <taxon>Pseudomonadati</taxon>
        <taxon>Thermodesulfobacteriota</taxon>
        <taxon>Desulfovibrionia</taxon>
        <taxon>Desulfovibrionales</taxon>
        <taxon>Desulfovibrionaceae</taxon>
        <taxon>Oceanidesulfovibrio</taxon>
    </lineage>
</organism>
<dbReference type="InterPro" id="IPR056488">
    <property type="entry name" value="Zn_ribbon_HMPTM"/>
</dbReference>
<name>A0A7M3MCV3_9BACT</name>
<dbReference type="CDD" id="cd01335">
    <property type="entry name" value="Radical_SAM"/>
    <property type="match status" value="1"/>
</dbReference>
<dbReference type="InterPro" id="IPR054698">
    <property type="entry name" value="rSAM_Se_TrsS"/>
</dbReference>
<dbReference type="SUPFAM" id="SSF102114">
    <property type="entry name" value="Radical SAM enzymes"/>
    <property type="match status" value="1"/>
</dbReference>
<dbReference type="InterPro" id="IPR034474">
    <property type="entry name" value="Methyltransferase_Class_D"/>
</dbReference>
<dbReference type="OrthoDB" id="9782387at2"/>
<dbReference type="Pfam" id="PF04055">
    <property type="entry name" value="Radical_SAM"/>
    <property type="match status" value="1"/>
</dbReference>
<dbReference type="SFLD" id="SFLDG01067">
    <property type="entry name" value="SPASM/twitch_domain_containing"/>
    <property type="match status" value="1"/>
</dbReference>
<dbReference type="RefSeq" id="WP_144303464.1">
    <property type="nucleotide sequence ID" value="NZ_QMIE01000011.1"/>
</dbReference>
<dbReference type="AlphaFoldDB" id="A0A7M3MCV3"/>
<keyword evidence="2" id="KW-0949">S-adenosyl-L-methionine</keyword>
<dbReference type="InterPro" id="IPR007197">
    <property type="entry name" value="rSAM"/>
</dbReference>
<evidence type="ECO:0000313" key="7">
    <source>
        <dbReference type="EMBL" id="TVM16340.1"/>
    </source>
</evidence>
<comment type="cofactor">
    <cofactor evidence="1">
        <name>[4Fe-4S] cluster</name>
        <dbReference type="ChEBI" id="CHEBI:49883"/>
    </cofactor>
</comment>
<evidence type="ECO:0000256" key="2">
    <source>
        <dbReference type="ARBA" id="ARBA00022691"/>
    </source>
</evidence>
<evidence type="ECO:0000256" key="5">
    <source>
        <dbReference type="ARBA" id="ARBA00023014"/>
    </source>
</evidence>
<reference evidence="7 8" key="1">
    <citation type="submission" date="2018-06" db="EMBL/GenBank/DDBJ databases">
        <title>Complete genome of Desulfovibrio indonesiensis P37SLT.</title>
        <authorList>
            <person name="Crispim J.S."/>
            <person name="Vidigal P.M.P."/>
            <person name="Silva L.C.F."/>
            <person name="Laguardia C.N."/>
            <person name="Araujo L.C."/>
            <person name="Dias R.S."/>
            <person name="Sousa M.P."/>
            <person name="Paula S.O."/>
            <person name="Silva C."/>
        </authorList>
    </citation>
    <scope>NUCLEOTIDE SEQUENCE [LARGE SCALE GENOMIC DNA]</scope>
    <source>
        <strain evidence="7 8">P37SLT</strain>
    </source>
</reference>
<dbReference type="Gene3D" id="3.20.20.70">
    <property type="entry name" value="Aldolase class I"/>
    <property type="match status" value="1"/>
</dbReference>
<protein>
    <submittedName>
        <fullName evidence="7">Radical SAM protein</fullName>
    </submittedName>
</protein>
<keyword evidence="8" id="KW-1185">Reference proteome</keyword>
<keyword evidence="5" id="KW-0411">Iron-sulfur</keyword>
<dbReference type="SFLD" id="SFLDS00029">
    <property type="entry name" value="Radical_SAM"/>
    <property type="match status" value="1"/>
</dbReference>
<evidence type="ECO:0000313" key="8">
    <source>
        <dbReference type="Proteomes" id="UP000448292"/>
    </source>
</evidence>
<accession>A0A7M3MCV3</accession>
<dbReference type="PROSITE" id="PS51918">
    <property type="entry name" value="RADICAL_SAM"/>
    <property type="match status" value="1"/>
</dbReference>
<dbReference type="PANTHER" id="PTHR43306:SF1">
    <property type="entry name" value="7,8-DIHYDRO-6-HYDROXYMETHYLPTERIN DIMETHYLTRANSFERASE"/>
    <property type="match status" value="1"/>
</dbReference>
<evidence type="ECO:0000256" key="4">
    <source>
        <dbReference type="ARBA" id="ARBA00023004"/>
    </source>
</evidence>
<comment type="caution">
    <text evidence="7">The sequence shown here is derived from an EMBL/GenBank/DDBJ whole genome shotgun (WGS) entry which is preliminary data.</text>
</comment>
<feature type="domain" description="Radical SAM core" evidence="6">
    <location>
        <begin position="105"/>
        <end position="316"/>
    </location>
</feature>
<dbReference type="InterPro" id="IPR013785">
    <property type="entry name" value="Aldolase_TIM"/>
</dbReference>
<evidence type="ECO:0000256" key="1">
    <source>
        <dbReference type="ARBA" id="ARBA00001966"/>
    </source>
</evidence>
<dbReference type="EMBL" id="QMIE01000011">
    <property type="protein sequence ID" value="TVM16340.1"/>
    <property type="molecule type" value="Genomic_DNA"/>
</dbReference>
<keyword evidence="4" id="KW-0408">Iron</keyword>
<dbReference type="PANTHER" id="PTHR43306">
    <property type="entry name" value="7,8-DIHYDRO-6-HYDROXYMETHYLPTERIN DIMETHYLTRANSFERASE"/>
    <property type="match status" value="1"/>
</dbReference>
<dbReference type="GO" id="GO:0003824">
    <property type="term" value="F:catalytic activity"/>
    <property type="evidence" value="ECO:0007669"/>
    <property type="project" value="InterPro"/>
</dbReference>
<evidence type="ECO:0000256" key="3">
    <source>
        <dbReference type="ARBA" id="ARBA00022723"/>
    </source>
</evidence>